<dbReference type="SUPFAM" id="SSF56112">
    <property type="entry name" value="Protein kinase-like (PK-like)"/>
    <property type="match status" value="1"/>
</dbReference>
<dbReference type="EMBL" id="JAIXCQ010000008">
    <property type="protein sequence ID" value="MCA5894161.1"/>
    <property type="molecule type" value="Genomic_DNA"/>
</dbReference>
<accession>A0ABS7ZGM0</accession>
<dbReference type="InterPro" id="IPR002575">
    <property type="entry name" value="Aminoglycoside_PTrfase"/>
</dbReference>
<proteinExistence type="predicted"/>
<evidence type="ECO:0000313" key="3">
    <source>
        <dbReference type="Proteomes" id="UP001319870"/>
    </source>
</evidence>
<dbReference type="InterPro" id="IPR011009">
    <property type="entry name" value="Kinase-like_dom_sf"/>
</dbReference>
<dbReference type="Gene3D" id="3.90.1200.10">
    <property type="match status" value="1"/>
</dbReference>
<dbReference type="RefSeq" id="WP_225565926.1">
    <property type="nucleotide sequence ID" value="NZ_JAIXCQ010000008.1"/>
</dbReference>
<sequence length="245" mass="26908">MSAGDETGGDFTGGNVNEVARVGDTVRRTSGPWTPTIHALLAWVRAQGVQRLPTPLGVDDRGREVLSYLAGETAGWPVPAWVWEPGTAKDAGALLRSWHDATRTFSLTSAVWRMPAHEPAEVICLNDVAPYNMVHDGEQLVGFIDVDMASPGPRAWDLAYLAYRICGWCQDMPAPPAGSSRDARLAHLLDSYGRDAAPSVPDLMRTMRHRLHDLADWTEEHARTTGAHHLLDHAAMYRRDAARLT</sequence>
<evidence type="ECO:0000313" key="2">
    <source>
        <dbReference type="EMBL" id="MCA5894161.1"/>
    </source>
</evidence>
<comment type="caution">
    <text evidence="2">The sequence shown here is derived from an EMBL/GenBank/DDBJ whole genome shotgun (WGS) entry which is preliminary data.</text>
</comment>
<reference evidence="2 3" key="1">
    <citation type="submission" date="2021-09" db="EMBL/GenBank/DDBJ databases">
        <title>Isoptericola luteus sp. nov., a novel bacterium isolated from Harbin, the capital city of Heilongjiang province.</title>
        <authorList>
            <person name="Li J."/>
        </authorList>
    </citation>
    <scope>NUCLEOTIDE SEQUENCE [LARGE SCALE GENOMIC DNA]</scope>
    <source>
        <strain evidence="2 3">NEAU-Y5</strain>
    </source>
</reference>
<evidence type="ECO:0000259" key="1">
    <source>
        <dbReference type="Pfam" id="PF01636"/>
    </source>
</evidence>
<gene>
    <name evidence="2" type="ORF">LEP48_12505</name>
</gene>
<dbReference type="Pfam" id="PF01636">
    <property type="entry name" value="APH"/>
    <property type="match status" value="1"/>
</dbReference>
<dbReference type="Proteomes" id="UP001319870">
    <property type="component" value="Unassembled WGS sequence"/>
</dbReference>
<feature type="domain" description="Aminoglycoside phosphotransferase" evidence="1">
    <location>
        <begin position="114"/>
        <end position="172"/>
    </location>
</feature>
<name>A0ABS7ZGM0_9MICO</name>
<organism evidence="2 3">
    <name type="scientific">Isoptericola luteus</name>
    <dbReference type="NCBI Taxonomy" id="2879484"/>
    <lineage>
        <taxon>Bacteria</taxon>
        <taxon>Bacillati</taxon>
        <taxon>Actinomycetota</taxon>
        <taxon>Actinomycetes</taxon>
        <taxon>Micrococcales</taxon>
        <taxon>Promicromonosporaceae</taxon>
        <taxon>Isoptericola</taxon>
    </lineage>
</organism>
<protein>
    <submittedName>
        <fullName evidence="2">Phosphotransferase</fullName>
    </submittedName>
</protein>
<keyword evidence="3" id="KW-1185">Reference proteome</keyword>